<dbReference type="InterPro" id="IPR012337">
    <property type="entry name" value="RNaseH-like_sf"/>
</dbReference>
<keyword evidence="3" id="KW-1185">Reference proteome</keyword>
<evidence type="ECO:0000259" key="1">
    <source>
        <dbReference type="PROSITE" id="PS50994"/>
    </source>
</evidence>
<dbReference type="EMBL" id="NCKV01001115">
    <property type="protein sequence ID" value="RWS28990.1"/>
    <property type="molecule type" value="Genomic_DNA"/>
</dbReference>
<dbReference type="PANTHER" id="PTHR46585">
    <property type="entry name" value="INTEGRASE CORE DOMAIN CONTAINING PROTEIN"/>
    <property type="match status" value="1"/>
</dbReference>
<dbReference type="GO" id="GO:0015074">
    <property type="term" value="P:DNA integration"/>
    <property type="evidence" value="ECO:0007669"/>
    <property type="project" value="InterPro"/>
</dbReference>
<dbReference type="OrthoDB" id="8015863at2759"/>
<dbReference type="VEuPathDB" id="VectorBase:LDEU003050"/>
<sequence length="215" mass="25984">MQFMNFLTSVDVEHIICYNEQFKCSIIERFHRTLKSKMFKFFTAFSTRRYVDVLQEIMQSYNNAYHSSIKMAPNEVNENNQKLVFNNLFNKSINHCTEEKQLFQIGDNVRVIFEKTPFRKGYKRKWTDDVYVIKRVIDRPLGTMYEIGNNDVMLERRFYGTELQQVAPNEIRRIDRVIGTRRRKGKIEKLVRHRGKNLSKQWITLSQLYNHRKRI</sequence>
<dbReference type="InterPro" id="IPR001584">
    <property type="entry name" value="Integrase_cat-core"/>
</dbReference>
<accession>A0A443SN86</accession>
<dbReference type="SUPFAM" id="SSF53098">
    <property type="entry name" value="Ribonuclease H-like"/>
    <property type="match status" value="1"/>
</dbReference>
<proteinExistence type="predicted"/>
<reference evidence="2 3" key="1">
    <citation type="journal article" date="2018" name="Gigascience">
        <title>Genomes of trombidid mites reveal novel predicted allergens and laterally-transferred genes associated with secondary metabolism.</title>
        <authorList>
            <person name="Dong X."/>
            <person name="Chaisiri K."/>
            <person name="Xia D."/>
            <person name="Armstrong S.D."/>
            <person name="Fang Y."/>
            <person name="Donnelly M.J."/>
            <person name="Kadowaki T."/>
            <person name="McGarry J.W."/>
            <person name="Darby A.C."/>
            <person name="Makepeace B.L."/>
        </authorList>
    </citation>
    <scope>NUCLEOTIDE SEQUENCE [LARGE SCALE GENOMIC DNA]</scope>
    <source>
        <strain evidence="2">UoL-UT</strain>
    </source>
</reference>
<dbReference type="STRING" id="299467.A0A443SN86"/>
<evidence type="ECO:0000313" key="3">
    <source>
        <dbReference type="Proteomes" id="UP000288716"/>
    </source>
</evidence>
<dbReference type="Proteomes" id="UP000288716">
    <property type="component" value="Unassembled WGS sequence"/>
</dbReference>
<evidence type="ECO:0000313" key="2">
    <source>
        <dbReference type="EMBL" id="RWS28990.1"/>
    </source>
</evidence>
<comment type="caution">
    <text evidence="2">The sequence shown here is derived from an EMBL/GenBank/DDBJ whole genome shotgun (WGS) entry which is preliminary data.</text>
</comment>
<gene>
    <name evidence="2" type="ORF">B4U80_01264</name>
</gene>
<dbReference type="GO" id="GO:0003676">
    <property type="term" value="F:nucleic acid binding"/>
    <property type="evidence" value="ECO:0007669"/>
    <property type="project" value="InterPro"/>
</dbReference>
<name>A0A443SN86_9ACAR</name>
<dbReference type="InterPro" id="IPR036397">
    <property type="entry name" value="RNaseH_sf"/>
</dbReference>
<organism evidence="2 3">
    <name type="scientific">Leptotrombidium deliense</name>
    <dbReference type="NCBI Taxonomy" id="299467"/>
    <lineage>
        <taxon>Eukaryota</taxon>
        <taxon>Metazoa</taxon>
        <taxon>Ecdysozoa</taxon>
        <taxon>Arthropoda</taxon>
        <taxon>Chelicerata</taxon>
        <taxon>Arachnida</taxon>
        <taxon>Acari</taxon>
        <taxon>Acariformes</taxon>
        <taxon>Trombidiformes</taxon>
        <taxon>Prostigmata</taxon>
        <taxon>Anystina</taxon>
        <taxon>Parasitengona</taxon>
        <taxon>Trombiculoidea</taxon>
        <taxon>Trombiculidae</taxon>
        <taxon>Leptotrombidium</taxon>
    </lineage>
</organism>
<dbReference type="Gene3D" id="3.30.420.10">
    <property type="entry name" value="Ribonuclease H-like superfamily/Ribonuclease H"/>
    <property type="match status" value="1"/>
</dbReference>
<feature type="domain" description="Integrase catalytic" evidence="1">
    <location>
        <begin position="1"/>
        <end position="81"/>
    </location>
</feature>
<dbReference type="AlphaFoldDB" id="A0A443SN86"/>
<protein>
    <recommendedName>
        <fullName evidence="1">Integrase catalytic domain-containing protein</fullName>
    </recommendedName>
</protein>
<dbReference type="PROSITE" id="PS50994">
    <property type="entry name" value="INTEGRASE"/>
    <property type="match status" value="1"/>
</dbReference>
<dbReference type="PANTHER" id="PTHR46585:SF1">
    <property type="entry name" value="CHROMO DOMAIN-CONTAINING PROTEIN"/>
    <property type="match status" value="1"/>
</dbReference>